<organism evidence="2 3">
    <name type="scientific">Chitinophaga ginsengisoli</name>
    <dbReference type="NCBI Taxonomy" id="363837"/>
    <lineage>
        <taxon>Bacteria</taxon>
        <taxon>Pseudomonadati</taxon>
        <taxon>Bacteroidota</taxon>
        <taxon>Chitinophagia</taxon>
        <taxon>Chitinophagales</taxon>
        <taxon>Chitinophagaceae</taxon>
        <taxon>Chitinophaga</taxon>
    </lineage>
</organism>
<dbReference type="Proteomes" id="UP000240978">
    <property type="component" value="Unassembled WGS sequence"/>
</dbReference>
<proteinExistence type="predicted"/>
<evidence type="ECO:0000313" key="2">
    <source>
        <dbReference type="EMBL" id="PSL27657.1"/>
    </source>
</evidence>
<dbReference type="AlphaFoldDB" id="A0A2P8G107"/>
<dbReference type="EMBL" id="PYGK01000009">
    <property type="protein sequence ID" value="PSL27657.1"/>
    <property type="molecule type" value="Genomic_DNA"/>
</dbReference>
<reference evidence="2 3" key="1">
    <citation type="submission" date="2018-03" db="EMBL/GenBank/DDBJ databases">
        <title>Genomic Encyclopedia of Archaeal and Bacterial Type Strains, Phase II (KMG-II): from individual species to whole genera.</title>
        <authorList>
            <person name="Goeker M."/>
        </authorList>
    </citation>
    <scope>NUCLEOTIDE SEQUENCE [LARGE SCALE GENOMIC DNA]</scope>
    <source>
        <strain evidence="2 3">DSM 18107</strain>
    </source>
</reference>
<evidence type="ECO:0000313" key="3">
    <source>
        <dbReference type="Proteomes" id="UP000240978"/>
    </source>
</evidence>
<protein>
    <submittedName>
        <fullName evidence="2">Uncharacterized protein</fullName>
    </submittedName>
</protein>
<keyword evidence="3" id="KW-1185">Reference proteome</keyword>
<feature type="region of interest" description="Disordered" evidence="1">
    <location>
        <begin position="44"/>
        <end position="63"/>
    </location>
</feature>
<gene>
    <name evidence="2" type="ORF">CLV42_109193</name>
</gene>
<sequence>MWVGDHPYFPGVRHPALQTKQPLKGLIDVLLATNTTPNVIGLNCGHSSHHQPSQSSGRFQVET</sequence>
<evidence type="ECO:0000256" key="1">
    <source>
        <dbReference type="SAM" id="MobiDB-lite"/>
    </source>
</evidence>
<comment type="caution">
    <text evidence="2">The sequence shown here is derived from an EMBL/GenBank/DDBJ whole genome shotgun (WGS) entry which is preliminary data.</text>
</comment>
<accession>A0A2P8G107</accession>
<name>A0A2P8G107_9BACT</name>